<feature type="binding site" evidence="8">
    <location>
        <position position="66"/>
    </location>
    <ligand>
        <name>Zn(2+)</name>
        <dbReference type="ChEBI" id="CHEBI:29105"/>
        <label>2</label>
        <note>catalytic</note>
    </ligand>
</feature>
<dbReference type="CDD" id="cd07717">
    <property type="entry name" value="RNaseZ_ZiPD-like_MBL-fold"/>
    <property type="match status" value="1"/>
</dbReference>
<evidence type="ECO:0000256" key="7">
    <source>
        <dbReference type="ARBA" id="ARBA00022833"/>
    </source>
</evidence>
<feature type="binding site" evidence="8">
    <location>
        <position position="212"/>
    </location>
    <ligand>
        <name>Zn(2+)</name>
        <dbReference type="ChEBI" id="CHEBI:29105"/>
        <label>2</label>
        <note>catalytic</note>
    </ligand>
</feature>
<dbReference type="RefSeq" id="WP_132128445.1">
    <property type="nucleotide sequence ID" value="NZ_CP042432.1"/>
</dbReference>
<evidence type="ECO:0000256" key="1">
    <source>
        <dbReference type="ARBA" id="ARBA00011738"/>
    </source>
</evidence>
<dbReference type="Pfam" id="PF23023">
    <property type="entry name" value="Anti-Pycsar_Apyc1"/>
    <property type="match status" value="1"/>
</dbReference>
<dbReference type="EMBL" id="SMAD01000003">
    <property type="protein sequence ID" value="TCS88217.1"/>
    <property type="molecule type" value="Genomic_DNA"/>
</dbReference>
<dbReference type="NCBIfam" id="NF000801">
    <property type="entry name" value="PRK00055.1-3"/>
    <property type="match status" value="1"/>
</dbReference>
<keyword evidence="6 8" id="KW-0378">Hydrolase</keyword>
<feature type="binding site" evidence="8">
    <location>
        <position position="142"/>
    </location>
    <ligand>
        <name>Zn(2+)</name>
        <dbReference type="ChEBI" id="CHEBI:29105"/>
        <label>1</label>
        <note>catalytic</note>
    </ligand>
</feature>
<feature type="binding site" evidence="8">
    <location>
        <position position="212"/>
    </location>
    <ligand>
        <name>Zn(2+)</name>
        <dbReference type="ChEBI" id="CHEBI:29105"/>
        <label>1</label>
        <note>catalytic</note>
    </ligand>
</feature>
<feature type="binding site" evidence="8">
    <location>
        <position position="270"/>
    </location>
    <ligand>
        <name>Zn(2+)</name>
        <dbReference type="ChEBI" id="CHEBI:29105"/>
        <label>2</label>
        <note>catalytic</note>
    </ligand>
</feature>
<feature type="active site" description="Proton acceptor" evidence="8">
    <location>
        <position position="66"/>
    </location>
</feature>
<keyword evidence="5 8" id="KW-0255">Endonuclease</keyword>
<dbReference type="Proteomes" id="UP000295807">
    <property type="component" value="Unassembled WGS sequence"/>
</dbReference>
<dbReference type="PANTHER" id="PTHR46018:SF2">
    <property type="entry name" value="ZINC PHOSPHODIESTERASE ELAC PROTEIN 1"/>
    <property type="match status" value="1"/>
</dbReference>
<evidence type="ECO:0000256" key="6">
    <source>
        <dbReference type="ARBA" id="ARBA00022801"/>
    </source>
</evidence>
<feature type="binding site" evidence="8">
    <location>
        <position position="62"/>
    </location>
    <ligand>
        <name>Zn(2+)</name>
        <dbReference type="ChEBI" id="CHEBI:29105"/>
        <label>1</label>
        <note>catalytic</note>
    </ligand>
</feature>
<keyword evidence="3 8" id="KW-0540">Nuclease</keyword>
<sequence>MKFQLTILGSSSATPVRNRFPSSQLLNINEKLFLIDCGEATQIQLLRYGLKASRIDHIFISHMHGDHYFGLPGLLSTLHLNGRVKPLYLYGPPELMEIISLTLTHSQTRLRYPLEFYPVDPSEPGQIFENAEITVETIIMNHRIPCTGFLFREKARLPNIAREKIQEYEIPTQAIADIKQGADFTLPNGILIPNRELTIPPRPSRAFAYCADTLVKPDIVSQIKTVDLLYHEATFMNEMLDRANETFHSTAAQAAAIALEAKVKKLVIGHFSARYRELSPLLTEARAVFPATELAKEGTVFQVGEPASS</sequence>
<dbReference type="OrthoDB" id="9800940at2"/>
<evidence type="ECO:0000313" key="10">
    <source>
        <dbReference type="Proteomes" id="UP000295807"/>
    </source>
</evidence>
<keyword evidence="10" id="KW-1185">Reference proteome</keyword>
<evidence type="ECO:0000256" key="3">
    <source>
        <dbReference type="ARBA" id="ARBA00022722"/>
    </source>
</evidence>
<dbReference type="GO" id="GO:0042781">
    <property type="term" value="F:3'-tRNA processing endoribonuclease activity"/>
    <property type="evidence" value="ECO:0007669"/>
    <property type="project" value="UniProtKB-UniRule"/>
</dbReference>
<comment type="subunit">
    <text evidence="1 8">Homodimer.</text>
</comment>
<feature type="binding site" evidence="8">
    <location>
        <position position="67"/>
    </location>
    <ligand>
        <name>Zn(2+)</name>
        <dbReference type="ChEBI" id="CHEBI:29105"/>
        <label>2</label>
        <note>catalytic</note>
    </ligand>
</feature>
<dbReference type="AlphaFoldDB" id="A0A4R3KT89"/>
<name>A0A4R3KT89_9SPHI</name>
<evidence type="ECO:0000256" key="5">
    <source>
        <dbReference type="ARBA" id="ARBA00022759"/>
    </source>
</evidence>
<proteinExistence type="inferred from homology"/>
<accession>A0A4R3KT89</accession>
<protein>
    <recommendedName>
        <fullName evidence="8">Ribonuclease Z</fullName>
        <shortName evidence="8">RNase Z</shortName>
        <ecNumber evidence="8">3.1.26.11</ecNumber>
    </recommendedName>
    <alternativeName>
        <fullName evidence="8">tRNA 3 endonuclease</fullName>
    </alternativeName>
    <alternativeName>
        <fullName evidence="8">tRNase Z</fullName>
    </alternativeName>
</protein>
<keyword evidence="4 8" id="KW-0479">Metal-binding</keyword>
<evidence type="ECO:0000313" key="9">
    <source>
        <dbReference type="EMBL" id="TCS88217.1"/>
    </source>
</evidence>
<dbReference type="Gene3D" id="3.60.15.10">
    <property type="entry name" value="Ribonuclease Z/Hydroxyacylglutathione hydrolase-like"/>
    <property type="match status" value="1"/>
</dbReference>
<dbReference type="NCBIfam" id="TIGR02651">
    <property type="entry name" value="RNase_Z"/>
    <property type="match status" value="1"/>
</dbReference>
<organism evidence="9 10">
    <name type="scientific">Anseongella ginsenosidimutans</name>
    <dbReference type="NCBI Taxonomy" id="496056"/>
    <lineage>
        <taxon>Bacteria</taxon>
        <taxon>Pseudomonadati</taxon>
        <taxon>Bacteroidota</taxon>
        <taxon>Sphingobacteriia</taxon>
        <taxon>Sphingobacteriales</taxon>
        <taxon>Sphingobacteriaceae</taxon>
        <taxon>Anseongella</taxon>
    </lineage>
</organism>
<comment type="catalytic activity">
    <reaction evidence="8">
        <text>Endonucleolytic cleavage of RNA, removing extra 3' nucleotides from tRNA precursor, generating 3' termini of tRNAs. A 3'-hydroxy group is left at the tRNA terminus and a 5'-phosphoryl group is left at the trailer molecule.</text>
        <dbReference type="EC" id="3.1.26.11"/>
    </reaction>
</comment>
<reference evidence="9 10" key="1">
    <citation type="submission" date="2019-03" db="EMBL/GenBank/DDBJ databases">
        <title>Genomic Encyclopedia of Type Strains, Phase IV (KMG-IV): sequencing the most valuable type-strain genomes for metagenomic binning, comparative biology and taxonomic classification.</title>
        <authorList>
            <person name="Goeker M."/>
        </authorList>
    </citation>
    <scope>NUCLEOTIDE SEQUENCE [LARGE SCALE GENOMIC DNA]</scope>
    <source>
        <strain evidence="9 10">DSM 21100</strain>
    </source>
</reference>
<comment type="caution">
    <text evidence="9">The sequence shown here is derived from an EMBL/GenBank/DDBJ whole genome shotgun (WGS) entry which is preliminary data.</text>
</comment>
<dbReference type="InterPro" id="IPR013471">
    <property type="entry name" value="RNase_Z/BN"/>
</dbReference>
<comment type="function">
    <text evidence="8">Zinc phosphodiesterase, which displays some tRNA 3'-processing endonuclease activity. Probably involved in tRNA maturation, by removing a 3'-trailer from precursor tRNA.</text>
</comment>
<evidence type="ECO:0000256" key="8">
    <source>
        <dbReference type="HAMAP-Rule" id="MF_01818"/>
    </source>
</evidence>
<evidence type="ECO:0000256" key="4">
    <source>
        <dbReference type="ARBA" id="ARBA00022723"/>
    </source>
</evidence>
<dbReference type="InterPro" id="IPR036866">
    <property type="entry name" value="RibonucZ/Hydroxyglut_hydro"/>
</dbReference>
<comment type="similarity">
    <text evidence="8">Belongs to the RNase Z family.</text>
</comment>
<evidence type="ECO:0000256" key="2">
    <source>
        <dbReference type="ARBA" id="ARBA00022694"/>
    </source>
</evidence>
<feature type="binding site" evidence="8">
    <location>
        <position position="64"/>
    </location>
    <ligand>
        <name>Zn(2+)</name>
        <dbReference type="ChEBI" id="CHEBI:29105"/>
        <label>1</label>
        <note>catalytic</note>
    </ligand>
</feature>
<keyword evidence="7 8" id="KW-0862">Zinc</keyword>
<dbReference type="EC" id="3.1.26.11" evidence="8"/>
<dbReference type="GO" id="GO:0008270">
    <property type="term" value="F:zinc ion binding"/>
    <property type="evidence" value="ECO:0007669"/>
    <property type="project" value="UniProtKB-UniRule"/>
</dbReference>
<keyword evidence="2 8" id="KW-0819">tRNA processing</keyword>
<comment type="cofactor">
    <cofactor evidence="8">
        <name>Zn(2+)</name>
        <dbReference type="ChEBI" id="CHEBI:29105"/>
    </cofactor>
    <text evidence="8">Binds 2 Zn(2+) ions.</text>
</comment>
<gene>
    <name evidence="8" type="primary">rnz</name>
    <name evidence="9" type="ORF">EDD80_10379</name>
</gene>
<dbReference type="SUPFAM" id="SSF56281">
    <property type="entry name" value="Metallo-hydrolase/oxidoreductase"/>
    <property type="match status" value="1"/>
</dbReference>
<dbReference type="HAMAP" id="MF_01818">
    <property type="entry name" value="RNase_Z_BN"/>
    <property type="match status" value="1"/>
</dbReference>
<dbReference type="PANTHER" id="PTHR46018">
    <property type="entry name" value="ZINC PHOSPHODIESTERASE ELAC PROTEIN 1"/>
    <property type="match status" value="1"/>
</dbReference>